<evidence type="ECO:0000313" key="2">
    <source>
        <dbReference type="EMBL" id="RAI77223.1"/>
    </source>
</evidence>
<comment type="caution">
    <text evidence="2">The sequence shown here is derived from an EMBL/GenBank/DDBJ whole genome shotgun (WGS) entry which is preliminary data.</text>
</comment>
<sequence length="256" mass="29163">MKHLVLLLAFSAAFAGCMPTVQVVTLRGTNVRPVQDGLLLDNDTLTLQYSFASERGEMQVSVVNKLNQPLYIDWKQSSFIIGHKKLDYWYDVANVNLLTSGSAYRYGRSNFYSTRSSTSGTILKENPISFIPPHTRLTKRQFIVWPNGTIPTSGTPVVSQEQARWAANSRKTVTVRTYTYLAEQSPLRFRNYLTLSTDRNFKTEFYIDTQFWASDVRLEPEAQVIDVLKKQSDGSYVNTKSFLQNDGFFVILPSKQ</sequence>
<name>A0A327NRF2_9BACT</name>
<evidence type="ECO:0000256" key="1">
    <source>
        <dbReference type="SAM" id="SignalP"/>
    </source>
</evidence>
<evidence type="ECO:0000313" key="3">
    <source>
        <dbReference type="Proteomes" id="UP000249016"/>
    </source>
</evidence>
<keyword evidence="1" id="KW-0732">Signal</keyword>
<feature type="chain" id="PRO_5016452899" evidence="1">
    <location>
        <begin position="16"/>
        <end position="256"/>
    </location>
</feature>
<proteinExistence type="predicted"/>
<dbReference type="Proteomes" id="UP000249016">
    <property type="component" value="Unassembled WGS sequence"/>
</dbReference>
<dbReference type="EMBL" id="QLII01000001">
    <property type="protein sequence ID" value="RAI77223.1"/>
    <property type="molecule type" value="Genomic_DNA"/>
</dbReference>
<accession>A0A327NRF2</accession>
<dbReference type="RefSeq" id="WP_111347601.1">
    <property type="nucleotide sequence ID" value="NZ_QLII01000001.1"/>
</dbReference>
<dbReference type="PROSITE" id="PS51257">
    <property type="entry name" value="PROKAR_LIPOPROTEIN"/>
    <property type="match status" value="1"/>
</dbReference>
<organism evidence="2 3">
    <name type="scientific">Spirosoma telluris</name>
    <dbReference type="NCBI Taxonomy" id="2183553"/>
    <lineage>
        <taxon>Bacteria</taxon>
        <taxon>Pseudomonadati</taxon>
        <taxon>Bacteroidota</taxon>
        <taxon>Cytophagia</taxon>
        <taxon>Cytophagales</taxon>
        <taxon>Cytophagaceae</taxon>
        <taxon>Spirosoma</taxon>
    </lineage>
</organism>
<reference evidence="2 3" key="1">
    <citation type="submission" date="2018-06" db="EMBL/GenBank/DDBJ databases">
        <title>Spirosoma sp. HMF3257 Genome sequencing and assembly.</title>
        <authorList>
            <person name="Kang H."/>
            <person name="Cha I."/>
            <person name="Kim H."/>
            <person name="Kang J."/>
            <person name="Joh K."/>
        </authorList>
    </citation>
    <scope>NUCLEOTIDE SEQUENCE [LARGE SCALE GENOMIC DNA]</scope>
    <source>
        <strain evidence="2 3">HMF3257</strain>
    </source>
</reference>
<dbReference type="OrthoDB" id="948349at2"/>
<dbReference type="AlphaFoldDB" id="A0A327NRF2"/>
<feature type="signal peptide" evidence="1">
    <location>
        <begin position="1"/>
        <end position="15"/>
    </location>
</feature>
<protein>
    <submittedName>
        <fullName evidence="2">Uncharacterized protein</fullName>
    </submittedName>
</protein>
<gene>
    <name evidence="2" type="ORF">HMF3257_29020</name>
</gene>
<keyword evidence="3" id="KW-1185">Reference proteome</keyword>